<comment type="caution">
    <text evidence="1">The sequence shown here is derived from an EMBL/GenBank/DDBJ whole genome shotgun (WGS) entry which is preliminary data.</text>
</comment>
<organism evidence="1 2">
    <name type="scientific">Aquimarina algiphila</name>
    <dbReference type="NCBI Taxonomy" id="2047982"/>
    <lineage>
        <taxon>Bacteria</taxon>
        <taxon>Pseudomonadati</taxon>
        <taxon>Bacteroidota</taxon>
        <taxon>Flavobacteriia</taxon>
        <taxon>Flavobacteriales</taxon>
        <taxon>Flavobacteriaceae</taxon>
        <taxon>Aquimarina</taxon>
    </lineage>
</organism>
<sequence length="453" mass="52215">MKNRYDLISFFYFMSFFCINAQGIEEGTYYNTNENYKKVEITQCCDNGTLNLDFYHINGEINKRELIAVKGTKDLYIYVGNGFSYVVLLRDGKLERYGFDEANRPEFMLSTAFLTCTNVELLSKDKSVVASESSRLRQMNEELTKSILEKKVRRIFLADVISLNVIPGSVDIPFGNLYKPKESFIGGKLKITISKFNPMDSSWGQEKSSVGFRPSRTYNKNESYSEYYPYNESNNSSIIVTSKYDTYKLCRSNFDPNLFFLPGQPGEELNHFIKFKEDGNHIFGELAIAVDQSATPTVNLYNKDKKLKVDLSVLNSYKEKGKLIKKNIKKEVFDYIDFLIDGSKELPKPKMKNPKLEQEIVLLANKSAKEKGWDQKFYKAVIMHDEWTIIRHDISGVIMRKMIKAAVVSKDSKGKCSYKYADIYKEYINGSYQTKSKLWEIINGANLDCSKIK</sequence>
<dbReference type="RefSeq" id="WP_143915859.1">
    <property type="nucleotide sequence ID" value="NZ_CANMIK010000009.1"/>
</dbReference>
<dbReference type="Proteomes" id="UP000318833">
    <property type="component" value="Unassembled WGS sequence"/>
</dbReference>
<keyword evidence="2" id="KW-1185">Reference proteome</keyword>
<reference evidence="1 2" key="1">
    <citation type="submission" date="2019-07" db="EMBL/GenBank/DDBJ databases">
        <title>The draft genome sequence of Aquimarina algiphila M91.</title>
        <authorList>
            <person name="Meng X."/>
        </authorList>
    </citation>
    <scope>NUCLEOTIDE SEQUENCE [LARGE SCALE GENOMIC DNA]</scope>
    <source>
        <strain evidence="1 2">M91</strain>
    </source>
</reference>
<protein>
    <submittedName>
        <fullName evidence="1">Uncharacterized protein</fullName>
    </submittedName>
</protein>
<accession>A0A554VP22</accession>
<proteinExistence type="predicted"/>
<evidence type="ECO:0000313" key="1">
    <source>
        <dbReference type="EMBL" id="TSE10129.1"/>
    </source>
</evidence>
<dbReference type="AlphaFoldDB" id="A0A554VP22"/>
<dbReference type="EMBL" id="VLNR01000009">
    <property type="protein sequence ID" value="TSE10129.1"/>
    <property type="molecule type" value="Genomic_DNA"/>
</dbReference>
<gene>
    <name evidence="1" type="ORF">FOF46_06285</name>
</gene>
<name>A0A554VP22_9FLAO</name>
<evidence type="ECO:0000313" key="2">
    <source>
        <dbReference type="Proteomes" id="UP000318833"/>
    </source>
</evidence>